<dbReference type="Gene3D" id="3.40.630.30">
    <property type="match status" value="1"/>
</dbReference>
<dbReference type="InterPro" id="IPR000182">
    <property type="entry name" value="GNAT_dom"/>
</dbReference>
<dbReference type="Pfam" id="PF13302">
    <property type="entry name" value="Acetyltransf_3"/>
    <property type="match status" value="1"/>
</dbReference>
<dbReference type="PROSITE" id="PS51186">
    <property type="entry name" value="GNAT"/>
    <property type="match status" value="1"/>
</dbReference>
<dbReference type="SUPFAM" id="SSF55729">
    <property type="entry name" value="Acyl-CoA N-acyltransferases (Nat)"/>
    <property type="match status" value="1"/>
</dbReference>
<dbReference type="RefSeq" id="WP_196987855.1">
    <property type="nucleotide sequence ID" value="NZ_JADWYS010000001.1"/>
</dbReference>
<evidence type="ECO:0000313" key="3">
    <source>
        <dbReference type="Proteomes" id="UP000651050"/>
    </source>
</evidence>
<comment type="caution">
    <text evidence="2">The sequence shown here is derived from an EMBL/GenBank/DDBJ whole genome shotgun (WGS) entry which is preliminary data.</text>
</comment>
<dbReference type="EMBL" id="JADWYS010000001">
    <property type="protein sequence ID" value="MBG9390097.1"/>
    <property type="molecule type" value="Genomic_DNA"/>
</dbReference>
<dbReference type="InterPro" id="IPR016181">
    <property type="entry name" value="Acyl_CoA_acyltransferase"/>
</dbReference>
<protein>
    <submittedName>
        <fullName evidence="2">GNAT family N-acetyltransferase</fullName>
    </submittedName>
</protein>
<sequence length="176" mass="19502">MNTLDCVRCRLEPQVEAHAAEMFTVLSDPAIYEYEGVPPPSMEKLAAGFRRKESRLSPDGNEQWLNWVVRLPNGELAGYVQATVYRSLAAYIGYEFASRFWRQGIGSAAIRCMLGELVASYGVHTFVAVLKSANFRSLGLLRKLGFEPGTARDAVQYGAEIDELTLVMPAGKLVRP</sequence>
<gene>
    <name evidence="2" type="ORF">I5803_18860</name>
</gene>
<reference evidence="2" key="1">
    <citation type="submission" date="2020-11" db="EMBL/GenBank/DDBJ databases">
        <title>Bacterial whole genome sequence for Caenimonas sp. DR4.4.</title>
        <authorList>
            <person name="Le V."/>
            <person name="Ko S.-R."/>
            <person name="Ahn C.-Y."/>
            <person name="Oh H.-M."/>
        </authorList>
    </citation>
    <scope>NUCLEOTIDE SEQUENCE</scope>
    <source>
        <strain evidence="2">DR4.4</strain>
    </source>
</reference>
<evidence type="ECO:0000259" key="1">
    <source>
        <dbReference type="PROSITE" id="PS51186"/>
    </source>
</evidence>
<dbReference type="AlphaFoldDB" id="A0A931H811"/>
<dbReference type="Proteomes" id="UP000651050">
    <property type="component" value="Unassembled WGS sequence"/>
</dbReference>
<name>A0A931H811_9BURK</name>
<accession>A0A931H811</accession>
<organism evidence="2 3">
    <name type="scientific">Caenimonas aquaedulcis</name>
    <dbReference type="NCBI Taxonomy" id="2793270"/>
    <lineage>
        <taxon>Bacteria</taxon>
        <taxon>Pseudomonadati</taxon>
        <taxon>Pseudomonadota</taxon>
        <taxon>Betaproteobacteria</taxon>
        <taxon>Burkholderiales</taxon>
        <taxon>Comamonadaceae</taxon>
        <taxon>Caenimonas</taxon>
    </lineage>
</organism>
<dbReference type="PANTHER" id="PTHR43792:SF16">
    <property type="entry name" value="N-ACETYLTRANSFERASE DOMAIN-CONTAINING PROTEIN"/>
    <property type="match status" value="1"/>
</dbReference>
<feature type="domain" description="N-acetyltransferase" evidence="1">
    <location>
        <begin position="21"/>
        <end position="171"/>
    </location>
</feature>
<dbReference type="PANTHER" id="PTHR43792">
    <property type="entry name" value="GNAT FAMILY, PUTATIVE (AFU_ORTHOLOGUE AFUA_3G00765)-RELATED-RELATED"/>
    <property type="match status" value="1"/>
</dbReference>
<evidence type="ECO:0000313" key="2">
    <source>
        <dbReference type="EMBL" id="MBG9390097.1"/>
    </source>
</evidence>
<proteinExistence type="predicted"/>
<dbReference type="GO" id="GO:0016747">
    <property type="term" value="F:acyltransferase activity, transferring groups other than amino-acyl groups"/>
    <property type="evidence" value="ECO:0007669"/>
    <property type="project" value="InterPro"/>
</dbReference>
<dbReference type="InterPro" id="IPR051531">
    <property type="entry name" value="N-acetyltransferase"/>
</dbReference>
<keyword evidence="3" id="KW-1185">Reference proteome</keyword>